<keyword evidence="3" id="KW-0503">Monooxygenase</keyword>
<feature type="domain" description="ABM" evidence="2">
    <location>
        <begin position="30"/>
        <end position="120"/>
    </location>
</feature>
<dbReference type="Gene3D" id="3.30.70.100">
    <property type="match status" value="1"/>
</dbReference>
<dbReference type="InterPro" id="IPR011008">
    <property type="entry name" value="Dimeric_a/b-barrel"/>
</dbReference>
<organism evidence="3 4">
    <name type="scientific">Actinomadura barringtoniae</name>
    <dbReference type="NCBI Taxonomy" id="1427535"/>
    <lineage>
        <taxon>Bacteria</taxon>
        <taxon>Bacillati</taxon>
        <taxon>Actinomycetota</taxon>
        <taxon>Actinomycetes</taxon>
        <taxon>Streptosporangiales</taxon>
        <taxon>Thermomonosporaceae</taxon>
        <taxon>Actinomadura</taxon>
    </lineage>
</organism>
<dbReference type="GO" id="GO:0004497">
    <property type="term" value="F:monooxygenase activity"/>
    <property type="evidence" value="ECO:0007669"/>
    <property type="project" value="UniProtKB-KW"/>
</dbReference>
<evidence type="ECO:0000313" key="4">
    <source>
        <dbReference type="Proteomes" id="UP000669179"/>
    </source>
</evidence>
<proteinExistence type="predicted"/>
<dbReference type="InterPro" id="IPR007138">
    <property type="entry name" value="ABM_dom"/>
</dbReference>
<dbReference type="SUPFAM" id="SSF54909">
    <property type="entry name" value="Dimeric alpha+beta barrel"/>
    <property type="match status" value="1"/>
</dbReference>
<evidence type="ECO:0000256" key="1">
    <source>
        <dbReference type="SAM" id="MobiDB-lite"/>
    </source>
</evidence>
<reference evidence="3" key="1">
    <citation type="submission" date="2021-03" db="EMBL/GenBank/DDBJ databases">
        <authorList>
            <person name="Kanchanasin P."/>
            <person name="Saeng-In P."/>
            <person name="Phongsopitanun W."/>
            <person name="Yuki M."/>
            <person name="Kudo T."/>
            <person name="Ohkuma M."/>
            <person name="Tanasupawat S."/>
        </authorList>
    </citation>
    <scope>NUCLEOTIDE SEQUENCE</scope>
    <source>
        <strain evidence="3">GKU 128</strain>
    </source>
</reference>
<feature type="compositionally biased region" description="Polar residues" evidence="1">
    <location>
        <begin position="11"/>
        <end position="22"/>
    </location>
</feature>
<dbReference type="Proteomes" id="UP000669179">
    <property type="component" value="Unassembled WGS sequence"/>
</dbReference>
<keyword evidence="4" id="KW-1185">Reference proteome</keyword>
<dbReference type="EMBL" id="JAGEOJ010000001">
    <property type="protein sequence ID" value="MBO2445581.1"/>
    <property type="molecule type" value="Genomic_DNA"/>
</dbReference>
<dbReference type="AlphaFoldDB" id="A0A939T0L6"/>
<gene>
    <name evidence="3" type="ORF">J4573_00610</name>
</gene>
<protein>
    <submittedName>
        <fullName evidence="3">Antibiotic biosynthesis monooxygenase</fullName>
    </submittedName>
</protein>
<name>A0A939T0L6_9ACTN</name>
<dbReference type="PROSITE" id="PS51725">
    <property type="entry name" value="ABM"/>
    <property type="match status" value="1"/>
</dbReference>
<comment type="caution">
    <text evidence="3">The sequence shown here is derived from an EMBL/GenBank/DDBJ whole genome shotgun (WGS) entry which is preliminary data.</text>
</comment>
<accession>A0A939T0L6</accession>
<feature type="region of interest" description="Disordered" evidence="1">
    <location>
        <begin position="1"/>
        <end position="26"/>
    </location>
</feature>
<dbReference type="RefSeq" id="WP_208253196.1">
    <property type="nucleotide sequence ID" value="NZ_JAGEOJ010000001.1"/>
</dbReference>
<sequence>MSADQQARPADQQSRPADQQSRPALPTTPVRVVVWYRAPSSDAAAVETAYHEVSRTLEGTPGLLSNELLRSATDKASFAVMSHWESGQAFDTWERGPSHQASTAPLVPYLDRAPDRRFELYEVTAAY</sequence>
<keyword evidence="3" id="KW-0560">Oxidoreductase</keyword>
<evidence type="ECO:0000259" key="2">
    <source>
        <dbReference type="PROSITE" id="PS51725"/>
    </source>
</evidence>
<dbReference type="Pfam" id="PF03992">
    <property type="entry name" value="ABM"/>
    <property type="match status" value="1"/>
</dbReference>
<evidence type="ECO:0000313" key="3">
    <source>
        <dbReference type="EMBL" id="MBO2445581.1"/>
    </source>
</evidence>